<evidence type="ECO:0000313" key="2">
    <source>
        <dbReference type="EMBL" id="EDH0841510.1"/>
    </source>
</evidence>
<dbReference type="InterPro" id="IPR001387">
    <property type="entry name" value="Cro/C1-type_HTH"/>
</dbReference>
<dbReference type="InterPro" id="IPR010057">
    <property type="entry name" value="Transcription_activator_Rgg_C"/>
</dbReference>
<dbReference type="EMBL" id="AAMGHX010000003">
    <property type="protein sequence ID" value="EDH0841510.1"/>
    <property type="molecule type" value="Genomic_DNA"/>
</dbReference>
<dbReference type="GO" id="GO:0003677">
    <property type="term" value="F:DNA binding"/>
    <property type="evidence" value="ECO:0007669"/>
    <property type="project" value="InterPro"/>
</dbReference>
<dbReference type="InterPro" id="IPR010982">
    <property type="entry name" value="Lambda_DNA-bd_dom_sf"/>
</dbReference>
<gene>
    <name evidence="2" type="ORF">GCV64_10475</name>
</gene>
<dbReference type="Proteomes" id="UP000335978">
    <property type="component" value="Unassembled WGS sequence"/>
</dbReference>
<organism evidence="2 3">
    <name type="scientific">Listeria monocytogenes</name>
    <dbReference type="NCBI Taxonomy" id="1639"/>
    <lineage>
        <taxon>Bacteria</taxon>
        <taxon>Bacillati</taxon>
        <taxon>Bacillota</taxon>
        <taxon>Bacilli</taxon>
        <taxon>Bacillales</taxon>
        <taxon>Listeriaceae</taxon>
        <taxon>Listeria</taxon>
    </lineage>
</organism>
<dbReference type="SUPFAM" id="SSF47413">
    <property type="entry name" value="lambda repressor-like DNA-binding domains"/>
    <property type="match status" value="1"/>
</dbReference>
<dbReference type="AlphaFoldDB" id="A0A9P2C024"/>
<dbReference type="PANTHER" id="PTHR37038:SF13">
    <property type="entry name" value="HTH CRO_C1-TYPE DOMAIN-CONTAINING PROTEIN"/>
    <property type="match status" value="1"/>
</dbReference>
<dbReference type="InterPro" id="IPR053163">
    <property type="entry name" value="HTH-type_regulator_Rgg"/>
</dbReference>
<proteinExistence type="predicted"/>
<accession>A0A9P2C024</accession>
<evidence type="ECO:0000259" key="1">
    <source>
        <dbReference type="PROSITE" id="PS50943"/>
    </source>
</evidence>
<dbReference type="CDD" id="cd00093">
    <property type="entry name" value="HTH_XRE"/>
    <property type="match status" value="1"/>
</dbReference>
<evidence type="ECO:0000313" key="3">
    <source>
        <dbReference type="Proteomes" id="UP000335978"/>
    </source>
</evidence>
<dbReference type="Pfam" id="PF21259">
    <property type="entry name" value="Rgg_C"/>
    <property type="match status" value="1"/>
</dbReference>
<dbReference type="PANTHER" id="PTHR37038">
    <property type="entry name" value="TRANSCRIPTIONAL REGULATOR-RELATED"/>
    <property type="match status" value="1"/>
</dbReference>
<dbReference type="SUPFAM" id="SSF48452">
    <property type="entry name" value="TPR-like"/>
    <property type="match status" value="1"/>
</dbReference>
<sequence length="282" mass="32874">MNEYSNTFKEIRTSKNYTQTYIASNQLSRSLYAKIEAGQVIPSYTKFLFLLQRLDLGIQEFEYIHNNYSLSAKQNILAKFSLINTNLDTISLNELISLCTKYLKNDKDIFISNILSICKALFLVQSEDDYHKAIILVAPIWERLSKQDTLYLNDIILLSNIFYLFQVDTAKEIVKFAINRLQKYNSFCNIDQIQVSFYLNLSTLLIQESKFDEAMEFIDYSIDFAQKSQLYILLGISYFKKAVVYKHKLNSAKSESYYAKGANLLYQLGEINLLEKLKINIR</sequence>
<dbReference type="RefSeq" id="WP_021496890.1">
    <property type="nucleotide sequence ID" value="NZ_CP168815.1"/>
</dbReference>
<name>A0A9P2C024_LISMN</name>
<reference evidence="2 3" key="1">
    <citation type="submission" date="2019-10" db="EMBL/GenBank/DDBJ databases">
        <authorList>
            <consortium name="GenomeTrakr: Next Generation Sequencing Network for Food Pathogen Tracability"/>
        </authorList>
    </citation>
    <scope>NUCLEOTIDE SEQUENCE [LARGE SCALE GENOMIC DNA]</scope>
    <source>
        <strain evidence="2 3">CFSAN085184</strain>
    </source>
</reference>
<dbReference type="Gene3D" id="1.25.40.10">
    <property type="entry name" value="Tetratricopeptide repeat domain"/>
    <property type="match status" value="1"/>
</dbReference>
<dbReference type="PROSITE" id="PS50943">
    <property type="entry name" value="HTH_CROC1"/>
    <property type="match status" value="1"/>
</dbReference>
<dbReference type="InterPro" id="IPR011990">
    <property type="entry name" value="TPR-like_helical_dom_sf"/>
</dbReference>
<protein>
    <recommendedName>
        <fullName evidence="1">HTH cro/C1-type domain-containing protein</fullName>
    </recommendedName>
</protein>
<comment type="caution">
    <text evidence="2">The sequence shown here is derived from an EMBL/GenBank/DDBJ whole genome shotgun (WGS) entry which is preliminary data.</text>
</comment>
<feature type="domain" description="HTH cro/C1-type" evidence="1">
    <location>
        <begin position="8"/>
        <end position="61"/>
    </location>
</feature>